<protein>
    <recommendedName>
        <fullName evidence="3">Aldehyde oxidase/xanthine dehydrogenase a/b hammerhead domain-containing protein</fullName>
    </recommendedName>
</protein>
<evidence type="ECO:0000313" key="4">
    <source>
        <dbReference type="EMBL" id="EMB30447.1"/>
    </source>
</evidence>
<dbReference type="InterPro" id="IPR008274">
    <property type="entry name" value="AldOxase/xan_DH_MoCoBD1"/>
</dbReference>
<dbReference type="HOGENOM" id="CLU_001681_2_3_12"/>
<dbReference type="PANTHER" id="PTHR11908:SF132">
    <property type="entry name" value="ALDEHYDE OXIDASE 1-RELATED"/>
    <property type="match status" value="1"/>
</dbReference>
<keyword evidence="1" id="KW-0500">Molybdenum</keyword>
<accession>A0A0E2EE06</accession>
<dbReference type="GO" id="GO:0016491">
    <property type="term" value="F:oxidoreductase activity"/>
    <property type="evidence" value="ECO:0007669"/>
    <property type="project" value="UniProtKB-KW"/>
</dbReference>
<dbReference type="EMBL" id="AGDV01000021">
    <property type="protein sequence ID" value="EMB30447.1"/>
    <property type="molecule type" value="Genomic_DNA"/>
</dbReference>
<dbReference type="Pfam" id="PF02738">
    <property type="entry name" value="MoCoBD_1"/>
    <property type="match status" value="1"/>
</dbReference>
<dbReference type="InterPro" id="IPR016208">
    <property type="entry name" value="Ald_Oxase/xanthine_DH-like"/>
</dbReference>
<dbReference type="Gene3D" id="3.30.365.10">
    <property type="entry name" value="Aldehyde oxidase/xanthine dehydrogenase, molybdopterin binding domain"/>
    <property type="match status" value="4"/>
</dbReference>
<evidence type="ECO:0000256" key="2">
    <source>
        <dbReference type="ARBA" id="ARBA00023002"/>
    </source>
</evidence>
<dbReference type="RefSeq" id="WP_002685559.1">
    <property type="nucleotide sequence ID" value="NZ_CM001795.1"/>
</dbReference>
<feature type="domain" description="Aldehyde oxidase/xanthine dehydrogenase a/b hammerhead" evidence="3">
    <location>
        <begin position="4"/>
        <end position="103"/>
    </location>
</feature>
<comment type="caution">
    <text evidence="4">The sequence shown here is derived from an EMBL/GenBank/DDBJ whole genome shotgun (WGS) entry which is preliminary data.</text>
</comment>
<evidence type="ECO:0000256" key="1">
    <source>
        <dbReference type="ARBA" id="ARBA00022505"/>
    </source>
</evidence>
<dbReference type="InterPro" id="IPR036856">
    <property type="entry name" value="Ald_Oxase/Xan_DH_a/b_sf"/>
</dbReference>
<gene>
    <name evidence="4" type="ORF">HMPREF9726_02132</name>
</gene>
<evidence type="ECO:0000259" key="3">
    <source>
        <dbReference type="SMART" id="SM01008"/>
    </source>
</evidence>
<reference evidence="4" key="1">
    <citation type="submission" date="2012-01" db="EMBL/GenBank/DDBJ databases">
        <title>The Genome Sequence of Treponema denticola H-22.</title>
        <authorList>
            <consortium name="The Broad Institute Genome Sequencing Platform"/>
            <person name="Earl A."/>
            <person name="Ward D."/>
            <person name="Feldgarden M."/>
            <person name="Gevers D."/>
            <person name="Blanton J.M."/>
            <person name="Fenno C.J."/>
            <person name="Baranova O.V."/>
            <person name="Mathney J."/>
            <person name="Dewhirst F.E."/>
            <person name="Izard J."/>
            <person name="Young S.K."/>
            <person name="Zeng Q."/>
            <person name="Gargeya S."/>
            <person name="Fitzgerald M."/>
            <person name="Haas B."/>
            <person name="Abouelleil A."/>
            <person name="Alvarado L."/>
            <person name="Arachchi H.M."/>
            <person name="Berlin A."/>
            <person name="Chapman S.B."/>
            <person name="Gearin G."/>
            <person name="Goldberg J."/>
            <person name="Griggs A."/>
            <person name="Gujja S."/>
            <person name="Hansen M."/>
            <person name="Heiman D."/>
            <person name="Howarth C."/>
            <person name="Larimer J."/>
            <person name="Lui A."/>
            <person name="MacDonald P.J.P."/>
            <person name="McCowen C."/>
            <person name="Montmayeur A."/>
            <person name="Murphy C."/>
            <person name="Neiman D."/>
            <person name="Pearson M."/>
            <person name="Priest M."/>
            <person name="Roberts A."/>
            <person name="Saif S."/>
            <person name="Shea T."/>
            <person name="Sisk P."/>
            <person name="Stolte C."/>
            <person name="Sykes S."/>
            <person name="Wortman J."/>
            <person name="Nusbaum C."/>
            <person name="Birren B."/>
        </authorList>
    </citation>
    <scope>NUCLEOTIDE SEQUENCE [LARGE SCALE GENOMIC DNA]</scope>
    <source>
        <strain evidence="4">H-22</strain>
    </source>
</reference>
<dbReference type="PANTHER" id="PTHR11908">
    <property type="entry name" value="XANTHINE DEHYDROGENASE"/>
    <property type="match status" value="1"/>
</dbReference>
<dbReference type="GO" id="GO:0005506">
    <property type="term" value="F:iron ion binding"/>
    <property type="evidence" value="ECO:0007669"/>
    <property type="project" value="InterPro"/>
</dbReference>
<dbReference type="AlphaFoldDB" id="A0A0E2EE06"/>
<dbReference type="Gene3D" id="3.90.1170.50">
    <property type="entry name" value="Aldehyde oxidase/xanthine dehydrogenase, a/b hammerhead"/>
    <property type="match status" value="1"/>
</dbReference>
<dbReference type="Proteomes" id="UP000011705">
    <property type="component" value="Chromosome"/>
</dbReference>
<sequence length="695" mass="78084">MDKTFVSDLEFKNQEWARLIRCNDAGANIIDIEIPDLPEGFSFFSAKDIVGKNSISFLKTEVPVFADEKIEYAGQAVGILTGPDKKKLLELSSLFQIKTQYLSRPKAQFTFEEEEKNYFDYPIVSRESLSSGNAEEVFEKSSQVVYSTFSFKQRYHYHAETACVKTNWADDRLEIHLATQWPYQVLTSVCNVLDVPKEKINVVSHAEAESLDGRIWFPALLAAQVSVASFLTKKNIVIEFSRQEDFLYTIKTPIVMIQHKTSVSELGKITAMDVSIIVDAGSFNPFITQMLKQMVVTAAGIYHLPVYMISAVAIKTEKGLTGLFSGWGDSYVSSALEKHISEIVEQLDLCPIQFRLQNNLKVGQKTITGIKKEEDFVFENILKAVCNTSDFYRKFYAYRLMNKGRKNRYDGNWRGIGVSVGCQYNGLHILVKSGMNYSAEITLTKDDKVLVKAEPTSEGLKRILKKQIAKELEVEDNQIIFLGASTDEMIPTGAATASCGISILPDLIEKCCTGIKNQRFRKPLPITVSKTYKLPRSKDWDNETLTGNPFISETPGACVIELELDPSTYQIIVRGIWFACDPGKIYSKKMVHRNIHKTIANAVSNISVEDIRENNLLPSNYKIIATGAIPPIRDFVLDSELKTRGLGELAESLVPAAYISALNQIMINHKRIDFLPVFTEDIFNAVTKSEAVDED</sequence>
<dbReference type="SUPFAM" id="SSF54665">
    <property type="entry name" value="CO dehydrogenase molybdoprotein N-domain-like"/>
    <property type="match status" value="1"/>
</dbReference>
<dbReference type="InterPro" id="IPR000674">
    <property type="entry name" value="Ald_Oxase/Xan_DH_a/b"/>
</dbReference>
<keyword evidence="2" id="KW-0560">Oxidoreductase</keyword>
<dbReference type="SUPFAM" id="SSF56003">
    <property type="entry name" value="Molybdenum cofactor-binding domain"/>
    <property type="match status" value="1"/>
</dbReference>
<dbReference type="PATRIC" id="fig|999432.5.peg.2214"/>
<organism evidence="4">
    <name type="scientific">Treponema denticola H-22</name>
    <dbReference type="NCBI Taxonomy" id="999432"/>
    <lineage>
        <taxon>Bacteria</taxon>
        <taxon>Pseudomonadati</taxon>
        <taxon>Spirochaetota</taxon>
        <taxon>Spirochaetia</taxon>
        <taxon>Spirochaetales</taxon>
        <taxon>Treponemataceae</taxon>
        <taxon>Treponema</taxon>
    </lineage>
</organism>
<proteinExistence type="predicted"/>
<dbReference type="InterPro" id="IPR037165">
    <property type="entry name" value="AldOxase/xan_DH_Mopterin-bd_sf"/>
</dbReference>
<dbReference type="Pfam" id="PF20256">
    <property type="entry name" value="MoCoBD_2"/>
    <property type="match status" value="2"/>
</dbReference>
<dbReference type="InterPro" id="IPR046867">
    <property type="entry name" value="AldOxase/xan_DH_MoCoBD2"/>
</dbReference>
<name>A0A0E2EE06_TREDN</name>
<dbReference type="SMART" id="SM01008">
    <property type="entry name" value="Ald_Xan_dh_C"/>
    <property type="match status" value="1"/>
</dbReference>